<protein>
    <submittedName>
        <fullName evidence="4">Beta-glucosidase</fullName>
        <ecNumber evidence="4">3.2.1.21</ecNumber>
    </submittedName>
</protein>
<dbReference type="SMART" id="SM01217">
    <property type="entry name" value="Fn3_like"/>
    <property type="match status" value="1"/>
</dbReference>
<name>A0A841K3D2_9BACT</name>
<comment type="caution">
    <text evidence="4">The sequence shown here is derived from an EMBL/GenBank/DDBJ whole genome shotgun (WGS) entry which is preliminary data.</text>
</comment>
<dbReference type="EC" id="3.2.1.21" evidence="4"/>
<dbReference type="InterPro" id="IPR026891">
    <property type="entry name" value="Fn3-like"/>
</dbReference>
<dbReference type="Gene3D" id="2.60.40.10">
    <property type="entry name" value="Immunoglobulins"/>
    <property type="match status" value="1"/>
</dbReference>
<dbReference type="SUPFAM" id="SSF52279">
    <property type="entry name" value="Beta-D-glucan exohydrolase, C-terminal domain"/>
    <property type="match status" value="1"/>
</dbReference>
<dbReference type="Proteomes" id="UP000538666">
    <property type="component" value="Unassembled WGS sequence"/>
</dbReference>
<dbReference type="InterPro" id="IPR036881">
    <property type="entry name" value="Glyco_hydro_3_C_sf"/>
</dbReference>
<dbReference type="GO" id="GO:0005975">
    <property type="term" value="P:carbohydrate metabolic process"/>
    <property type="evidence" value="ECO:0007669"/>
    <property type="project" value="InterPro"/>
</dbReference>
<dbReference type="InterPro" id="IPR013783">
    <property type="entry name" value="Ig-like_fold"/>
</dbReference>
<dbReference type="InterPro" id="IPR002772">
    <property type="entry name" value="Glyco_hydro_3_C"/>
</dbReference>
<dbReference type="Gene3D" id="3.40.50.1700">
    <property type="entry name" value="Glycoside hydrolase family 3 C-terminal domain"/>
    <property type="match status" value="2"/>
</dbReference>
<evidence type="ECO:0000259" key="3">
    <source>
        <dbReference type="SMART" id="SM01217"/>
    </source>
</evidence>
<evidence type="ECO:0000313" key="4">
    <source>
        <dbReference type="EMBL" id="MBB6144764.1"/>
    </source>
</evidence>
<dbReference type="AlphaFoldDB" id="A0A841K3D2"/>
<dbReference type="InterPro" id="IPR050288">
    <property type="entry name" value="Cellulose_deg_GH3"/>
</dbReference>
<dbReference type="InterPro" id="IPR036962">
    <property type="entry name" value="Glyco_hydro_3_N_sf"/>
</dbReference>
<evidence type="ECO:0000313" key="5">
    <source>
        <dbReference type="Proteomes" id="UP000538666"/>
    </source>
</evidence>
<dbReference type="GO" id="GO:0008422">
    <property type="term" value="F:beta-glucosidase activity"/>
    <property type="evidence" value="ECO:0007669"/>
    <property type="project" value="UniProtKB-EC"/>
</dbReference>
<dbReference type="Gene3D" id="3.20.20.300">
    <property type="entry name" value="Glycoside hydrolase, family 3, N-terminal domain"/>
    <property type="match status" value="2"/>
</dbReference>
<keyword evidence="2 4" id="KW-0378">Hydrolase</keyword>
<evidence type="ECO:0000256" key="1">
    <source>
        <dbReference type="ARBA" id="ARBA00005336"/>
    </source>
</evidence>
<dbReference type="PANTHER" id="PTHR42715">
    <property type="entry name" value="BETA-GLUCOSIDASE"/>
    <property type="match status" value="1"/>
</dbReference>
<sequence length="457" mass="48900">MKSSHAGLDHEEPTDEFYGPALRKAVETKQVSIAEIDDHARRILRSYFDDGVVDYPVEKRVIDVERDLDIAQQIEEGSIVLLKNERSILPLDGAHVHSIAVIGAHADVGMLSGGGSAQVDPPGGNAVDPSQGAIVFQNHTHVFFPTSPLKQLQKALPQAQVQFNTGDDRTTAAALAKHSDVAIVFVQQWQMEGMDLPTLALPDNQDALVEAVAAVNPHTIVVLETGTAALMPWAGKVEGIVEAWYSGARGATALARVLTGEVNPSGKLAMTFPLSDADLPHPTIPPLPAEDKGAGADAVNAGGNSHSSYAIHYDEGLKVGYKWYDAEHKAVLFPFGFGLSYTSFAYSGLQITPGATTAVRFTVKNTGKRAGAEVSEIYVTMPPSADEPPKRLVGYDKLMLEPGESREVTVQVDPLYLSVYDEASHAMKIVPGSYTFAVGGSSQSLPLKVEAEMPGRR</sequence>
<gene>
    <name evidence="4" type="ORF">HNQ77_002720</name>
</gene>
<dbReference type="Pfam" id="PF01915">
    <property type="entry name" value="Glyco_hydro_3_C"/>
    <property type="match status" value="1"/>
</dbReference>
<evidence type="ECO:0000256" key="2">
    <source>
        <dbReference type="ARBA" id="ARBA00022801"/>
    </source>
</evidence>
<proteinExistence type="inferred from homology"/>
<organism evidence="4 5">
    <name type="scientific">Silvibacterium bohemicum</name>
    <dbReference type="NCBI Taxonomy" id="1577686"/>
    <lineage>
        <taxon>Bacteria</taxon>
        <taxon>Pseudomonadati</taxon>
        <taxon>Acidobacteriota</taxon>
        <taxon>Terriglobia</taxon>
        <taxon>Terriglobales</taxon>
        <taxon>Acidobacteriaceae</taxon>
        <taxon>Silvibacterium</taxon>
    </lineage>
</organism>
<dbReference type="PANTHER" id="PTHR42715:SF10">
    <property type="entry name" value="BETA-GLUCOSIDASE"/>
    <property type="match status" value="1"/>
</dbReference>
<comment type="similarity">
    <text evidence="1">Belongs to the glycosyl hydrolase 3 family.</text>
</comment>
<feature type="domain" description="Fibronectin type III-like" evidence="3">
    <location>
        <begin position="373"/>
        <end position="442"/>
    </location>
</feature>
<keyword evidence="4" id="KW-0326">Glycosidase</keyword>
<dbReference type="Pfam" id="PF14310">
    <property type="entry name" value="Fn3-like"/>
    <property type="match status" value="1"/>
</dbReference>
<reference evidence="4 5" key="1">
    <citation type="submission" date="2020-08" db="EMBL/GenBank/DDBJ databases">
        <title>Genomic Encyclopedia of Type Strains, Phase IV (KMG-IV): sequencing the most valuable type-strain genomes for metagenomic binning, comparative biology and taxonomic classification.</title>
        <authorList>
            <person name="Goeker M."/>
        </authorList>
    </citation>
    <scope>NUCLEOTIDE SEQUENCE [LARGE SCALE GENOMIC DNA]</scope>
    <source>
        <strain evidence="4 5">DSM 103733</strain>
    </source>
</reference>
<dbReference type="EMBL" id="JACHEK010000005">
    <property type="protein sequence ID" value="MBB6144764.1"/>
    <property type="molecule type" value="Genomic_DNA"/>
</dbReference>
<accession>A0A841K3D2</accession>
<keyword evidence="5" id="KW-1185">Reference proteome</keyword>